<evidence type="ECO:0000256" key="3">
    <source>
        <dbReference type="ARBA" id="ARBA00022618"/>
    </source>
</evidence>
<dbReference type="Gene3D" id="3.30.470.30">
    <property type="entry name" value="DNA ligase/mRNA capping enzyme"/>
    <property type="match status" value="1"/>
</dbReference>
<evidence type="ECO:0000313" key="16">
    <source>
        <dbReference type="Proteomes" id="UP000445000"/>
    </source>
</evidence>
<dbReference type="SUPFAM" id="SSF117018">
    <property type="entry name" value="ATP-dependent DNA ligase DNA-binding domain"/>
    <property type="match status" value="1"/>
</dbReference>
<dbReference type="PROSITE" id="PS50160">
    <property type="entry name" value="DNA_LIGASE_A3"/>
    <property type="match status" value="1"/>
</dbReference>
<dbReference type="Pfam" id="PF01068">
    <property type="entry name" value="DNA_ligase_A_M"/>
    <property type="match status" value="1"/>
</dbReference>
<evidence type="ECO:0000256" key="12">
    <source>
        <dbReference type="ARBA" id="ARBA00023306"/>
    </source>
</evidence>
<evidence type="ECO:0000256" key="5">
    <source>
        <dbReference type="ARBA" id="ARBA00022723"/>
    </source>
</evidence>
<dbReference type="Gene3D" id="1.10.3260.10">
    <property type="entry name" value="DNA ligase, ATP-dependent, N-terminal domain"/>
    <property type="match status" value="1"/>
</dbReference>
<organism evidence="15 16">
    <name type="scientific">Steroidobacter agaridevorans</name>
    <dbReference type="NCBI Taxonomy" id="2695856"/>
    <lineage>
        <taxon>Bacteria</taxon>
        <taxon>Pseudomonadati</taxon>
        <taxon>Pseudomonadota</taxon>
        <taxon>Gammaproteobacteria</taxon>
        <taxon>Steroidobacterales</taxon>
        <taxon>Steroidobacteraceae</taxon>
        <taxon>Steroidobacter</taxon>
    </lineage>
</organism>
<dbReference type="GO" id="GO:0003910">
    <property type="term" value="F:DNA ligase (ATP) activity"/>
    <property type="evidence" value="ECO:0007669"/>
    <property type="project" value="UniProtKB-EC"/>
</dbReference>
<feature type="domain" description="ATP-dependent DNA ligase family profile" evidence="14">
    <location>
        <begin position="308"/>
        <end position="437"/>
    </location>
</feature>
<evidence type="ECO:0000256" key="1">
    <source>
        <dbReference type="ARBA" id="ARBA00012727"/>
    </source>
</evidence>
<keyword evidence="8" id="KW-0067">ATP-binding</keyword>
<keyword evidence="12" id="KW-0131">Cell cycle</keyword>
<protein>
    <recommendedName>
        <fullName evidence="1">DNA ligase (ATP)</fullName>
        <ecNumber evidence="1">6.5.1.1</ecNumber>
    </recommendedName>
</protein>
<dbReference type="EC" id="6.5.1.1" evidence="1"/>
<dbReference type="NCBIfam" id="TIGR04120">
    <property type="entry name" value="DNA_lig_bact"/>
    <property type="match status" value="1"/>
</dbReference>
<dbReference type="Proteomes" id="UP000445000">
    <property type="component" value="Unassembled WGS sequence"/>
</dbReference>
<dbReference type="CDD" id="cd07972">
    <property type="entry name" value="OBF_DNA_ligase_Arch_LigB"/>
    <property type="match status" value="1"/>
</dbReference>
<dbReference type="NCBIfam" id="NF006701">
    <property type="entry name" value="PRK09247.1"/>
    <property type="match status" value="1"/>
</dbReference>
<dbReference type="SUPFAM" id="SSF56091">
    <property type="entry name" value="DNA ligase/mRNA capping enzyme, catalytic domain"/>
    <property type="match status" value="1"/>
</dbReference>
<evidence type="ECO:0000256" key="7">
    <source>
        <dbReference type="ARBA" id="ARBA00022763"/>
    </source>
</evidence>
<gene>
    <name evidence="15" type="primary">lig2</name>
    <name evidence="15" type="ORF">GCM10011487_58150</name>
</gene>
<dbReference type="InterPro" id="IPR036599">
    <property type="entry name" value="DNA_ligase_N_sf"/>
</dbReference>
<dbReference type="GO" id="GO:0051301">
    <property type="term" value="P:cell division"/>
    <property type="evidence" value="ECO:0007669"/>
    <property type="project" value="UniProtKB-KW"/>
</dbReference>
<dbReference type="SUPFAM" id="SSF50249">
    <property type="entry name" value="Nucleic acid-binding proteins"/>
    <property type="match status" value="1"/>
</dbReference>
<dbReference type="Pfam" id="PF04675">
    <property type="entry name" value="DNA_ligase_A_N"/>
    <property type="match status" value="1"/>
</dbReference>
<dbReference type="InterPro" id="IPR012309">
    <property type="entry name" value="DNA_ligase_ATP-dep_C"/>
</dbReference>
<proteinExistence type="predicted"/>
<dbReference type="GO" id="GO:0006310">
    <property type="term" value="P:DNA recombination"/>
    <property type="evidence" value="ECO:0007669"/>
    <property type="project" value="UniProtKB-KW"/>
</dbReference>
<keyword evidence="9" id="KW-0460">Magnesium</keyword>
<keyword evidence="4" id="KW-0235">DNA replication</keyword>
<dbReference type="GO" id="GO:0046872">
    <property type="term" value="F:metal ion binding"/>
    <property type="evidence" value="ECO:0007669"/>
    <property type="project" value="UniProtKB-KW"/>
</dbReference>
<evidence type="ECO:0000256" key="13">
    <source>
        <dbReference type="ARBA" id="ARBA00034003"/>
    </source>
</evidence>
<evidence type="ECO:0000256" key="11">
    <source>
        <dbReference type="ARBA" id="ARBA00023204"/>
    </source>
</evidence>
<keyword evidence="5" id="KW-0479">Metal-binding</keyword>
<dbReference type="InterPro" id="IPR012310">
    <property type="entry name" value="DNA_ligase_ATP-dep_cent"/>
</dbReference>
<keyword evidence="3" id="KW-0132">Cell division</keyword>
<dbReference type="AlphaFoldDB" id="A0A829YKH3"/>
<accession>A0A829YKH3</accession>
<reference evidence="16" key="1">
    <citation type="submission" date="2020-01" db="EMBL/GenBank/DDBJ databases">
        <title>'Steroidobacter agaridevorans' sp. nov., agar-degrading bacteria isolated from rhizosphere soils.</title>
        <authorList>
            <person name="Ikenaga M."/>
            <person name="Kataoka M."/>
            <person name="Murouchi A."/>
            <person name="Katsuragi S."/>
            <person name="Sakai M."/>
        </authorList>
    </citation>
    <scope>NUCLEOTIDE SEQUENCE [LARGE SCALE GENOMIC DNA]</scope>
    <source>
        <strain evidence="16">YU21-B</strain>
    </source>
</reference>
<comment type="catalytic activity">
    <reaction evidence="13">
        <text>ATP + (deoxyribonucleotide)n-3'-hydroxyl + 5'-phospho-(deoxyribonucleotide)m = (deoxyribonucleotide)n+m + AMP + diphosphate.</text>
        <dbReference type="EC" id="6.5.1.1"/>
    </reaction>
</comment>
<dbReference type="GO" id="GO:0006260">
    <property type="term" value="P:DNA replication"/>
    <property type="evidence" value="ECO:0007669"/>
    <property type="project" value="UniProtKB-KW"/>
</dbReference>
<dbReference type="InterPro" id="IPR050191">
    <property type="entry name" value="ATP-dep_DNA_ligase"/>
</dbReference>
<evidence type="ECO:0000256" key="2">
    <source>
        <dbReference type="ARBA" id="ARBA00022598"/>
    </source>
</evidence>
<evidence type="ECO:0000313" key="15">
    <source>
        <dbReference type="EMBL" id="GFE83815.1"/>
    </source>
</evidence>
<name>A0A829YKH3_9GAMM</name>
<dbReference type="PANTHER" id="PTHR45674:SF13">
    <property type="entry name" value="DNA LIGASE-RELATED"/>
    <property type="match status" value="1"/>
</dbReference>
<dbReference type="GO" id="GO:0003677">
    <property type="term" value="F:DNA binding"/>
    <property type="evidence" value="ECO:0007669"/>
    <property type="project" value="InterPro"/>
</dbReference>
<dbReference type="EMBL" id="BLJN01000007">
    <property type="protein sequence ID" value="GFE83815.1"/>
    <property type="molecule type" value="Genomic_DNA"/>
</dbReference>
<keyword evidence="6" id="KW-0547">Nucleotide-binding</keyword>
<dbReference type="PANTHER" id="PTHR45674">
    <property type="entry name" value="DNA LIGASE 1/3 FAMILY MEMBER"/>
    <property type="match status" value="1"/>
</dbReference>
<dbReference type="Gene3D" id="2.40.50.140">
    <property type="entry name" value="Nucleic acid-binding proteins"/>
    <property type="match status" value="1"/>
</dbReference>
<keyword evidence="16" id="KW-1185">Reference proteome</keyword>
<keyword evidence="7" id="KW-0227">DNA damage</keyword>
<keyword evidence="11" id="KW-0234">DNA repair</keyword>
<keyword evidence="10" id="KW-0233">DNA recombination</keyword>
<dbReference type="GO" id="GO:0005524">
    <property type="term" value="F:ATP binding"/>
    <property type="evidence" value="ECO:0007669"/>
    <property type="project" value="UniProtKB-KW"/>
</dbReference>
<evidence type="ECO:0000256" key="9">
    <source>
        <dbReference type="ARBA" id="ARBA00022842"/>
    </source>
</evidence>
<evidence type="ECO:0000256" key="4">
    <source>
        <dbReference type="ARBA" id="ARBA00022705"/>
    </source>
</evidence>
<evidence type="ECO:0000259" key="14">
    <source>
        <dbReference type="PROSITE" id="PS50160"/>
    </source>
</evidence>
<dbReference type="RefSeq" id="WP_161815438.1">
    <property type="nucleotide sequence ID" value="NZ_BLJN01000007.1"/>
</dbReference>
<dbReference type="Pfam" id="PF04679">
    <property type="entry name" value="DNA_ligase_A_C"/>
    <property type="match status" value="1"/>
</dbReference>
<dbReference type="PROSITE" id="PS00697">
    <property type="entry name" value="DNA_LIGASE_A1"/>
    <property type="match status" value="1"/>
</dbReference>
<comment type="caution">
    <text evidence="15">The sequence shown here is derived from an EMBL/GenBank/DDBJ whole genome shotgun (WGS) entry which is preliminary data.</text>
</comment>
<dbReference type="GO" id="GO:0006281">
    <property type="term" value="P:DNA repair"/>
    <property type="evidence" value="ECO:0007669"/>
    <property type="project" value="UniProtKB-KW"/>
</dbReference>
<dbReference type="InterPro" id="IPR026333">
    <property type="entry name" value="ATP_dep_DNA_lig_pp_1105_fam"/>
</dbReference>
<evidence type="ECO:0000256" key="6">
    <source>
        <dbReference type="ARBA" id="ARBA00022741"/>
    </source>
</evidence>
<evidence type="ECO:0000256" key="8">
    <source>
        <dbReference type="ARBA" id="ARBA00022840"/>
    </source>
</evidence>
<dbReference type="CDD" id="cd07897">
    <property type="entry name" value="Adenylation_DNA_ligase_Bac1"/>
    <property type="match status" value="1"/>
</dbReference>
<sequence length="540" mass="60720">MRAFAALYEELDTTQSTNLKVAAMSRYFREAPPADAAWATYILSGRRLKRFIGPALLKRWLIDEAALPEWLIDEAYASVGDLAETIALLTAGTAHSEATADDLPLADWIEDRLLPLRDADDDIQRQSITGWWRQLPYRQCFLLNKLLTGELRVGVSQLLVTRALAEVTGIERTELAGRLMGEWQPGALFWQGLHAAESPRTDPAVPYPFFLASPLEGEPSQLGDREAWQAEWKWDGIRGQLIRRAGECHLWSRGEERITERFPEIVDAAARLPDGIVLDGEVVAWKDGSIQPFALLQQRIGRKKLTAAILATVPVQFLAYDLLELEGQDLRAAPLRERRAHLEKLLADASPLLQISPLVIGSTWDELAGARADSRQRNVEGLMLKALDSSYGTGRQRGAWWKWKIEPHSFDAVMIYAQPGQGRRSNLYTDYTFGVWREQELVPVAKAYSGLSNPEVEQLDRWIRAHTLEKFGPVRSVEPSQVFELAYEGIAASARHKSGIALRFPRILRWRADKPASEADTLANLQAMLMQAPDEVRRSS</sequence>
<keyword evidence="2 15" id="KW-0436">Ligase</keyword>
<dbReference type="InterPro" id="IPR012340">
    <property type="entry name" value="NA-bd_OB-fold"/>
</dbReference>
<dbReference type="InterPro" id="IPR016059">
    <property type="entry name" value="DNA_ligase_ATP-dep_CS"/>
</dbReference>
<dbReference type="InterPro" id="IPR012308">
    <property type="entry name" value="DNA_ligase_ATP-dep_N"/>
</dbReference>
<evidence type="ECO:0000256" key="10">
    <source>
        <dbReference type="ARBA" id="ARBA00023172"/>
    </source>
</evidence>